<dbReference type="EMBL" id="JAHXZJ010001492">
    <property type="protein sequence ID" value="KAH0552217.1"/>
    <property type="molecule type" value="Genomic_DNA"/>
</dbReference>
<sequence length="855" mass="99129">MENRNEPSTSGEGQNYSGNFPKFSSFFLFTATTIINWYRKTLSTLAGVTSRKQKGKTTIQKYNRAYTVFGLLSTLFIREYQRQQLLAEFDRILEFSPKINITILPLISFFDQHSIAEITLIKYALFMCREGELNEIKLIVRYIPTKKISELLSIAIFSQKESIINYLLQLEIDLNVESDILSPLDCAIQAQNLYLTHQLLKRGAKPRTHIILRRSKYTTGFSTLQSKINTCPRDAIFFKICILLRAYGLCINQYDRQGRTALIKAVLVNQLETVDITLKKGADINQLDKNGKSALFYAVKMNRYCIVKYLIRYGADVFFKESDGHTLLHTVVYYGLQTEIKNSHDEMDHMWGRCQIIRLLIKNGIDVNEVIQPYNLTAIHISSHQGFASTTRTLIQLEADINIQSSQGRTVLDFVLHPESYEDMPGNFIRTKEDQSGRLNIVLERDTLDYLVQHLIKMQVTGLPVLNNFYDIASTRIHPKIMQNYAQGCETELCKLQNSFIGKFSRYQLLTMLRQKLMDTNKTRVILRKLKREQYITPYRKYAPLILARVQQVEQRRKLLESDGLVTIVQILAEHKIPDLMIEQIITYFSNEDLIKFNENNYRVTENDTSRNSSQTSIQKIEYLTIQRSLLESQCLQLPEDQCYLTVASLLQNYRSTIDLVVRLMQQNKMSIAMANRLVEMIPDGRLQTALTFTQVTLYSQIQNALYLYRQLGITPIYILTYVKPCIEIWTMQNLNNIRCDKISRESINYYRHTLPATDYVFRDKFDTLKRFALVDIELEPHGIRINGVAPDITDKSIYTSYEKLVAIHYTREVLNGWVSDYVKALMYLNIVSGKIDVVTETRVMAMKALTLVLK</sequence>
<dbReference type="Proteomes" id="UP000826195">
    <property type="component" value="Unassembled WGS sequence"/>
</dbReference>
<reference evidence="4 5" key="1">
    <citation type="journal article" date="2021" name="J. Hered.">
        <title>A chromosome-level genome assembly of the parasitoid wasp, Cotesia glomerata (Hymenoptera: Braconidae).</title>
        <authorList>
            <person name="Pinto B.J."/>
            <person name="Weis J.J."/>
            <person name="Gamble T."/>
            <person name="Ode P.J."/>
            <person name="Paul R."/>
            <person name="Zaspel J.M."/>
        </authorList>
    </citation>
    <scope>NUCLEOTIDE SEQUENCE [LARGE SCALE GENOMIC DNA]</scope>
    <source>
        <strain evidence="4">CgM1</strain>
    </source>
</reference>
<organism evidence="4 5">
    <name type="scientific">Cotesia glomerata</name>
    <name type="common">Lepidopteran parasitic wasp</name>
    <name type="synonym">Apanteles glomeratus</name>
    <dbReference type="NCBI Taxonomy" id="32391"/>
    <lineage>
        <taxon>Eukaryota</taxon>
        <taxon>Metazoa</taxon>
        <taxon>Ecdysozoa</taxon>
        <taxon>Arthropoda</taxon>
        <taxon>Hexapoda</taxon>
        <taxon>Insecta</taxon>
        <taxon>Pterygota</taxon>
        <taxon>Neoptera</taxon>
        <taxon>Endopterygota</taxon>
        <taxon>Hymenoptera</taxon>
        <taxon>Apocrita</taxon>
        <taxon>Ichneumonoidea</taxon>
        <taxon>Braconidae</taxon>
        <taxon>Microgastrinae</taxon>
        <taxon>Cotesia</taxon>
    </lineage>
</organism>
<keyword evidence="5" id="KW-1185">Reference proteome</keyword>
<dbReference type="PROSITE" id="PS50088">
    <property type="entry name" value="ANK_REPEAT"/>
    <property type="match status" value="2"/>
</dbReference>
<dbReference type="PANTHER" id="PTHR24126">
    <property type="entry name" value="ANKYRIN REPEAT, PH AND SEC7 DOMAIN CONTAINING PROTEIN SECG-RELATED"/>
    <property type="match status" value="1"/>
</dbReference>
<feature type="repeat" description="ANK" evidence="3">
    <location>
        <begin position="290"/>
        <end position="322"/>
    </location>
</feature>
<evidence type="ECO:0000313" key="5">
    <source>
        <dbReference type="Proteomes" id="UP000826195"/>
    </source>
</evidence>
<proteinExistence type="predicted"/>
<evidence type="ECO:0000313" key="4">
    <source>
        <dbReference type="EMBL" id="KAH0552217.1"/>
    </source>
</evidence>
<dbReference type="PANTHER" id="PTHR24126:SF14">
    <property type="entry name" value="ANK_REP_REGION DOMAIN-CONTAINING PROTEIN"/>
    <property type="match status" value="1"/>
</dbReference>
<dbReference type="Pfam" id="PF12796">
    <property type="entry name" value="Ank_2"/>
    <property type="match status" value="1"/>
</dbReference>
<name>A0AAV7I206_COTGL</name>
<evidence type="ECO:0000256" key="2">
    <source>
        <dbReference type="ARBA" id="ARBA00023043"/>
    </source>
</evidence>
<dbReference type="InterPro" id="IPR002110">
    <property type="entry name" value="Ankyrin_rpt"/>
</dbReference>
<gene>
    <name evidence="4" type="ORF">KQX54_007305</name>
</gene>
<dbReference type="AlphaFoldDB" id="A0AAV7I206"/>
<protein>
    <submittedName>
        <fullName evidence="4">Uncharacterized protein</fullName>
    </submittedName>
</protein>
<dbReference type="SUPFAM" id="SSF48403">
    <property type="entry name" value="Ankyrin repeat"/>
    <property type="match status" value="1"/>
</dbReference>
<keyword evidence="2 3" id="KW-0040">ANK repeat</keyword>
<evidence type="ECO:0000256" key="3">
    <source>
        <dbReference type="PROSITE-ProRule" id="PRU00023"/>
    </source>
</evidence>
<dbReference type="PROSITE" id="PS50297">
    <property type="entry name" value="ANK_REP_REGION"/>
    <property type="match status" value="2"/>
</dbReference>
<evidence type="ECO:0000256" key="1">
    <source>
        <dbReference type="ARBA" id="ARBA00022737"/>
    </source>
</evidence>
<feature type="repeat" description="ANK" evidence="3">
    <location>
        <begin position="257"/>
        <end position="289"/>
    </location>
</feature>
<dbReference type="SMART" id="SM00248">
    <property type="entry name" value="ANK"/>
    <property type="match status" value="6"/>
</dbReference>
<accession>A0AAV7I206</accession>
<comment type="caution">
    <text evidence="4">The sequence shown here is derived from an EMBL/GenBank/DDBJ whole genome shotgun (WGS) entry which is preliminary data.</text>
</comment>
<keyword evidence="1" id="KW-0677">Repeat</keyword>
<dbReference type="Gene3D" id="1.25.40.20">
    <property type="entry name" value="Ankyrin repeat-containing domain"/>
    <property type="match status" value="1"/>
</dbReference>
<dbReference type="InterPro" id="IPR036770">
    <property type="entry name" value="Ankyrin_rpt-contain_sf"/>
</dbReference>